<protein>
    <recommendedName>
        <fullName evidence="9">Leucine--tRNA ligase</fullName>
        <ecNumber evidence="9">6.1.1.4</ecNumber>
    </recommendedName>
    <alternativeName>
        <fullName evidence="9">Leucyl-tRNA synthetase</fullName>
        <shortName evidence="9">LeuRS</shortName>
    </alternativeName>
</protein>
<dbReference type="InterPro" id="IPR002302">
    <property type="entry name" value="Leu-tRNA-ligase"/>
</dbReference>
<evidence type="ECO:0000256" key="6">
    <source>
        <dbReference type="ARBA" id="ARBA00022917"/>
    </source>
</evidence>
<dbReference type="Gene3D" id="1.10.730.10">
    <property type="entry name" value="Isoleucyl-tRNA Synthetase, Domain 1"/>
    <property type="match status" value="2"/>
</dbReference>
<dbReference type="Pfam" id="PF09334">
    <property type="entry name" value="tRNA-synt_1g"/>
    <property type="match status" value="1"/>
</dbReference>
<dbReference type="Gene3D" id="3.40.50.620">
    <property type="entry name" value="HUPs"/>
    <property type="match status" value="2"/>
</dbReference>
<evidence type="ECO:0000256" key="1">
    <source>
        <dbReference type="ARBA" id="ARBA00005594"/>
    </source>
</evidence>
<feature type="domain" description="Leucyl-tRNA synthetase editing" evidence="15">
    <location>
        <begin position="228"/>
        <end position="420"/>
    </location>
</feature>
<keyword evidence="5 9" id="KW-0067">ATP-binding</keyword>
<dbReference type="PRINTS" id="PR00985">
    <property type="entry name" value="TRNASYNTHLEU"/>
</dbReference>
<evidence type="ECO:0000259" key="15">
    <source>
        <dbReference type="Pfam" id="PF13603"/>
    </source>
</evidence>
<dbReference type="GO" id="GO:0006429">
    <property type="term" value="P:leucyl-tRNA aminoacylation"/>
    <property type="evidence" value="ECO:0007669"/>
    <property type="project" value="UniProtKB-UniRule"/>
</dbReference>
<dbReference type="FunFam" id="3.40.50.620:FF:000124">
    <property type="entry name" value="Leucine--tRNA ligase"/>
    <property type="match status" value="1"/>
</dbReference>
<comment type="caution">
    <text evidence="16">The sequence shown here is derived from an EMBL/GenBank/DDBJ whole genome shotgun (WGS) entry which is preliminary data.</text>
</comment>
<dbReference type="GO" id="GO:0005524">
    <property type="term" value="F:ATP binding"/>
    <property type="evidence" value="ECO:0007669"/>
    <property type="project" value="UniProtKB-UniRule"/>
</dbReference>
<dbReference type="InterPro" id="IPR025709">
    <property type="entry name" value="Leu_tRNA-synth_edit"/>
</dbReference>
<feature type="short sequence motif" description="'KMSKS' region" evidence="9">
    <location>
        <begin position="639"/>
        <end position="643"/>
    </location>
</feature>
<keyword evidence="2 9" id="KW-0963">Cytoplasm</keyword>
<dbReference type="GO" id="GO:0005829">
    <property type="term" value="C:cytosol"/>
    <property type="evidence" value="ECO:0007669"/>
    <property type="project" value="TreeGrafter"/>
</dbReference>
<evidence type="ECO:0000256" key="10">
    <source>
        <dbReference type="RuleBase" id="RU363035"/>
    </source>
</evidence>
<evidence type="ECO:0000256" key="7">
    <source>
        <dbReference type="ARBA" id="ARBA00023146"/>
    </source>
</evidence>
<dbReference type="InterPro" id="IPR015413">
    <property type="entry name" value="Methionyl/Leucyl_tRNA_Synth"/>
</dbReference>
<dbReference type="EMBL" id="JACSYB010000001">
    <property type="protein sequence ID" value="MCG8148014.1"/>
    <property type="molecule type" value="Genomic_DNA"/>
</dbReference>
<dbReference type="Pfam" id="PF00133">
    <property type="entry name" value="tRNA-synt_1"/>
    <property type="match status" value="1"/>
</dbReference>
<evidence type="ECO:0000256" key="9">
    <source>
        <dbReference type="HAMAP-Rule" id="MF_00049"/>
    </source>
</evidence>
<feature type="domain" description="Aminoacyl-tRNA synthetase class Ia" evidence="12">
    <location>
        <begin position="638"/>
        <end position="673"/>
    </location>
</feature>
<gene>
    <name evidence="9 16" type="primary">leuS</name>
    <name evidence="16" type="ORF">H9W84_07705</name>
</gene>
<dbReference type="AlphaFoldDB" id="A0A9X1US70"/>
<dbReference type="Proteomes" id="UP001139238">
    <property type="component" value="Unassembled WGS sequence"/>
</dbReference>
<keyword evidence="6 9" id="KW-0648">Protein biosynthesis</keyword>
<evidence type="ECO:0000256" key="4">
    <source>
        <dbReference type="ARBA" id="ARBA00022741"/>
    </source>
</evidence>
<feature type="short sequence motif" description="'HIGH' region" evidence="9">
    <location>
        <begin position="48"/>
        <end position="58"/>
    </location>
</feature>
<keyword evidence="7 9" id="KW-0030">Aminoacyl-tRNA synthetase</keyword>
<evidence type="ECO:0000259" key="14">
    <source>
        <dbReference type="Pfam" id="PF09334"/>
    </source>
</evidence>
<dbReference type="GO" id="GO:0004823">
    <property type="term" value="F:leucine-tRNA ligase activity"/>
    <property type="evidence" value="ECO:0007669"/>
    <property type="project" value="UniProtKB-UniRule"/>
</dbReference>
<dbReference type="HAMAP" id="MF_00049_B">
    <property type="entry name" value="Leu_tRNA_synth_B"/>
    <property type="match status" value="1"/>
</dbReference>
<evidence type="ECO:0000256" key="2">
    <source>
        <dbReference type="ARBA" id="ARBA00022490"/>
    </source>
</evidence>
<keyword evidence="4 9" id="KW-0547">Nucleotide-binding</keyword>
<dbReference type="Pfam" id="PF13603">
    <property type="entry name" value="tRNA-synt_1_2"/>
    <property type="match status" value="1"/>
</dbReference>
<dbReference type="FunFam" id="3.90.740.10:FF:000012">
    <property type="entry name" value="Leucine--tRNA ligase"/>
    <property type="match status" value="1"/>
</dbReference>
<dbReference type="InterPro" id="IPR001412">
    <property type="entry name" value="aa-tRNA-synth_I_CS"/>
</dbReference>
<evidence type="ECO:0000313" key="16">
    <source>
        <dbReference type="EMBL" id="MCG8148014.1"/>
    </source>
</evidence>
<comment type="catalytic activity">
    <reaction evidence="8 9">
        <text>tRNA(Leu) + L-leucine + ATP = L-leucyl-tRNA(Leu) + AMP + diphosphate</text>
        <dbReference type="Rhea" id="RHEA:11688"/>
        <dbReference type="Rhea" id="RHEA-COMP:9613"/>
        <dbReference type="Rhea" id="RHEA-COMP:9622"/>
        <dbReference type="ChEBI" id="CHEBI:30616"/>
        <dbReference type="ChEBI" id="CHEBI:33019"/>
        <dbReference type="ChEBI" id="CHEBI:57427"/>
        <dbReference type="ChEBI" id="CHEBI:78442"/>
        <dbReference type="ChEBI" id="CHEBI:78494"/>
        <dbReference type="ChEBI" id="CHEBI:456215"/>
        <dbReference type="EC" id="6.1.1.4"/>
    </reaction>
</comment>
<dbReference type="PROSITE" id="PS00178">
    <property type="entry name" value="AA_TRNA_LIGASE_I"/>
    <property type="match status" value="1"/>
</dbReference>
<organism evidence="16 17">
    <name type="scientific">Moraxella tetraodonis</name>
    <dbReference type="NCBI Taxonomy" id="2767221"/>
    <lineage>
        <taxon>Bacteria</taxon>
        <taxon>Pseudomonadati</taxon>
        <taxon>Pseudomonadota</taxon>
        <taxon>Gammaproteobacteria</taxon>
        <taxon>Moraxellales</taxon>
        <taxon>Moraxellaceae</taxon>
        <taxon>Moraxella</taxon>
    </lineage>
</organism>
<comment type="subcellular location">
    <subcellularLocation>
        <location evidence="9">Cytoplasm</location>
    </subcellularLocation>
</comment>
<accession>A0A9X1US70</accession>
<sequence length="886" mass="99244">MSNSALTSQYQPQEIEPAQQQKWEQQNRYQVNNAASDKPSRYLLSMFPYPSGKLHMGHVRNYTISDVLSRYYRLKGYEVLQPMGWDAFGMPAENAAIANAVAPAAWTFSNIDNMRAQLKSLGLSIDWSREFATCTPEYYKWEQWLFVQLFKKGLVYKKLSTVNWDPVDNTVLANEQVVDGRGWRSGALIEKREIPMYYFNITAYADELLNDLDKLEGHWPQQVITMQRNWIGRSEGMEIHFPYTLNGEEKTLDVFTTRPDTLMGVTYVSVAAEHPLAKHAAATNPALQSFIEACKKGSVAEADLAKAEKMGMDTGLTVTHPLTGEQVPVWVANYVLMSYGSGAVMAVPAHDERDFEFANKYQLPIKQVIDLKEPHKQGQQFDATTWQDWYGDKQNGVAINSGELDGLNFKQAFDNILTQLEPKGLGKKTINYRLRDWGVSRQRYWGCPIPVINCADCGTVPVPENQLPVVLPLDVVPDGRGNPLNNLTSFTDVNCPCCGKPAKRETDTFDTFVESSWYYARFASPNYTDGMINKVAADKWLPVDQYVGGVEHAVLHLLYARFFHKLMRDEGLVQGDEPFANLLTQGMVLAGTYLRENADGSKSYYFPEEVDIRYNDKGQPIEATLKADGQPVKIGKIEKMSKSKNNGVDPQATIDQYGADTVRLYTMFTAPVDQTLEWIDDGLKGPYNFLKKVWRYTIEHAETLAQQSLTAATLSVSDAQSLSKAAKSLRRKTHDTIGKLDDAFGKNLALNTPVSFLMELSNELTAFDIRSDSDLAVANEALVTLLTLLTMYAPHMAEVLLEELGIDVMTLTYPTVDTSALVQDTITMVVQVNGKIRGQMDVAPNSDSEWLKAEAKQLDSVAKFITGDIVKEIVVPNKLVNIVVKA</sequence>
<evidence type="ECO:0000256" key="8">
    <source>
        <dbReference type="ARBA" id="ARBA00047469"/>
    </source>
</evidence>
<dbReference type="PANTHER" id="PTHR43740:SF2">
    <property type="entry name" value="LEUCINE--TRNA LIGASE, MITOCHONDRIAL"/>
    <property type="match status" value="1"/>
</dbReference>
<evidence type="ECO:0000256" key="11">
    <source>
        <dbReference type="SAM" id="MobiDB-lite"/>
    </source>
</evidence>
<dbReference type="FunFam" id="1.10.730.10:FF:000002">
    <property type="entry name" value="Leucine--tRNA ligase"/>
    <property type="match status" value="1"/>
</dbReference>
<dbReference type="SUPFAM" id="SSF47323">
    <property type="entry name" value="Anticodon-binding domain of a subclass of class I aminoacyl-tRNA synthetases"/>
    <property type="match status" value="1"/>
</dbReference>
<reference evidence="16" key="1">
    <citation type="submission" date="2021-08" db="EMBL/GenBank/DDBJ databases">
        <title>Complete genome sequence of Moraxella sp strain PS-22.</title>
        <authorList>
            <person name="Das S.K."/>
        </authorList>
    </citation>
    <scope>NUCLEOTIDE SEQUENCE</scope>
    <source>
        <strain evidence="16">PS-22</strain>
    </source>
</reference>
<dbReference type="InterPro" id="IPR013155">
    <property type="entry name" value="M/V/L/I-tRNA-synth_anticd-bd"/>
</dbReference>
<dbReference type="FunFam" id="2.20.28.290:FF:000001">
    <property type="entry name" value="Leucine--tRNA ligase"/>
    <property type="match status" value="1"/>
</dbReference>
<dbReference type="NCBIfam" id="TIGR00396">
    <property type="entry name" value="leuS_bact"/>
    <property type="match status" value="1"/>
</dbReference>
<feature type="binding site" evidence="9">
    <location>
        <position position="642"/>
    </location>
    <ligand>
        <name>ATP</name>
        <dbReference type="ChEBI" id="CHEBI:30616"/>
    </ligand>
</feature>
<evidence type="ECO:0000259" key="12">
    <source>
        <dbReference type="Pfam" id="PF00133"/>
    </source>
</evidence>
<dbReference type="GO" id="GO:0002161">
    <property type="term" value="F:aminoacyl-tRNA deacylase activity"/>
    <property type="evidence" value="ECO:0007669"/>
    <property type="project" value="InterPro"/>
</dbReference>
<evidence type="ECO:0000256" key="3">
    <source>
        <dbReference type="ARBA" id="ARBA00022598"/>
    </source>
</evidence>
<feature type="region of interest" description="Disordered" evidence="11">
    <location>
        <begin position="1"/>
        <end position="21"/>
    </location>
</feature>
<evidence type="ECO:0000259" key="13">
    <source>
        <dbReference type="Pfam" id="PF08264"/>
    </source>
</evidence>
<dbReference type="Pfam" id="PF08264">
    <property type="entry name" value="Anticodon_1"/>
    <property type="match status" value="1"/>
</dbReference>
<dbReference type="FunFam" id="3.40.50.620:FF:000003">
    <property type="entry name" value="Leucine--tRNA ligase"/>
    <property type="match status" value="1"/>
</dbReference>
<dbReference type="PANTHER" id="PTHR43740">
    <property type="entry name" value="LEUCYL-TRNA SYNTHETASE"/>
    <property type="match status" value="1"/>
</dbReference>
<dbReference type="SUPFAM" id="SSF50677">
    <property type="entry name" value="ValRS/IleRS/LeuRS editing domain"/>
    <property type="match status" value="1"/>
</dbReference>
<dbReference type="Gene3D" id="2.20.28.290">
    <property type="match status" value="1"/>
</dbReference>
<name>A0A9X1US70_9GAMM</name>
<keyword evidence="3 9" id="KW-0436">Ligase</keyword>
<dbReference type="EC" id="6.1.1.4" evidence="9"/>
<evidence type="ECO:0000313" key="17">
    <source>
        <dbReference type="Proteomes" id="UP001139238"/>
    </source>
</evidence>
<dbReference type="RefSeq" id="WP_239742845.1">
    <property type="nucleotide sequence ID" value="NZ_JACSYB010000001.1"/>
</dbReference>
<dbReference type="Gene3D" id="3.10.20.590">
    <property type="match status" value="1"/>
</dbReference>
<keyword evidence="17" id="KW-1185">Reference proteome</keyword>
<dbReference type="SUPFAM" id="SSF52374">
    <property type="entry name" value="Nucleotidylyl transferase"/>
    <property type="match status" value="1"/>
</dbReference>
<feature type="domain" description="Methionyl/Leucyl tRNA synthetase" evidence="14">
    <location>
        <begin position="46"/>
        <end position="177"/>
    </location>
</feature>
<dbReference type="InterPro" id="IPR014729">
    <property type="entry name" value="Rossmann-like_a/b/a_fold"/>
</dbReference>
<dbReference type="InterPro" id="IPR009008">
    <property type="entry name" value="Val/Leu/Ile-tRNA-synth_edit"/>
</dbReference>
<comment type="similarity">
    <text evidence="1 9 10">Belongs to the class-I aminoacyl-tRNA synthetase family.</text>
</comment>
<dbReference type="InterPro" id="IPR002300">
    <property type="entry name" value="aa-tRNA-synth_Ia"/>
</dbReference>
<feature type="domain" description="Methionyl/Valyl/Leucyl/Isoleucyl-tRNA synthetase anticodon-binding" evidence="13">
    <location>
        <begin position="727"/>
        <end position="847"/>
    </location>
</feature>
<dbReference type="InterPro" id="IPR009080">
    <property type="entry name" value="tRNAsynth_Ia_anticodon-bd"/>
</dbReference>
<evidence type="ECO:0000256" key="5">
    <source>
        <dbReference type="ARBA" id="ARBA00022840"/>
    </source>
</evidence>
<proteinExistence type="inferred from homology"/>